<proteinExistence type="predicted"/>
<gene>
    <name evidence="2" type="ORF">ACFSUS_09145</name>
</gene>
<dbReference type="RefSeq" id="WP_381521772.1">
    <property type="nucleotide sequence ID" value="NZ_JBHULN010000004.1"/>
</dbReference>
<comment type="caution">
    <text evidence="2">The sequence shown here is derived from an EMBL/GenBank/DDBJ whole genome shotgun (WGS) entry which is preliminary data.</text>
</comment>
<evidence type="ECO:0000313" key="3">
    <source>
        <dbReference type="Proteomes" id="UP001597469"/>
    </source>
</evidence>
<feature type="domain" description="DUF4097" evidence="1">
    <location>
        <begin position="135"/>
        <end position="226"/>
    </location>
</feature>
<name>A0ABW5M2J5_9BACT</name>
<organism evidence="2 3">
    <name type="scientific">Spirosoma soli</name>
    <dbReference type="NCBI Taxonomy" id="1770529"/>
    <lineage>
        <taxon>Bacteria</taxon>
        <taxon>Pseudomonadati</taxon>
        <taxon>Bacteroidota</taxon>
        <taxon>Cytophagia</taxon>
        <taxon>Cytophagales</taxon>
        <taxon>Cytophagaceae</taxon>
        <taxon>Spirosoma</taxon>
    </lineage>
</organism>
<dbReference type="InterPro" id="IPR025164">
    <property type="entry name" value="Toastrack_DUF4097"/>
</dbReference>
<protein>
    <submittedName>
        <fullName evidence="2">DUF4097 family beta strand repeat-containing protein</fullName>
    </submittedName>
</protein>
<reference evidence="3" key="1">
    <citation type="journal article" date="2019" name="Int. J. Syst. Evol. Microbiol.">
        <title>The Global Catalogue of Microorganisms (GCM) 10K type strain sequencing project: providing services to taxonomists for standard genome sequencing and annotation.</title>
        <authorList>
            <consortium name="The Broad Institute Genomics Platform"/>
            <consortium name="The Broad Institute Genome Sequencing Center for Infectious Disease"/>
            <person name="Wu L."/>
            <person name="Ma J."/>
        </authorList>
    </citation>
    <scope>NUCLEOTIDE SEQUENCE [LARGE SCALE GENOMIC DNA]</scope>
    <source>
        <strain evidence="3">KCTC 42805</strain>
    </source>
</reference>
<evidence type="ECO:0000259" key="1">
    <source>
        <dbReference type="Pfam" id="PF13349"/>
    </source>
</evidence>
<accession>A0ABW5M2J5</accession>
<dbReference type="Pfam" id="PF13349">
    <property type="entry name" value="DUF4097"/>
    <property type="match status" value="1"/>
</dbReference>
<dbReference type="Proteomes" id="UP001597469">
    <property type="component" value="Unassembled WGS sequence"/>
</dbReference>
<dbReference type="EMBL" id="JBHULN010000004">
    <property type="protein sequence ID" value="MFD2570796.1"/>
    <property type="molecule type" value="Genomic_DNA"/>
</dbReference>
<evidence type="ECO:0000313" key="2">
    <source>
        <dbReference type="EMBL" id="MFD2570796.1"/>
    </source>
</evidence>
<keyword evidence="3" id="KW-1185">Reference proteome</keyword>
<sequence>MKKILLLLVLGLVVGPVSAQKIIEKKLPFSANQLVNLNLKFGDSIQVRYWDKKEVSVRIAATINGGRLNDALVVTTNSTNEEIVVKTDYDQDMLKQSKAEDCPGQKSTWQTERNGTRYYLCSDITYEIYLPRQAKLKLETISGNIDIEGATEAVSAKTISGYIDMSWPKAKGANLAMKTITGEVYSDLDISFKNKREKNPIVGYQLEGTINGGGPDVRLESISNDVYLRKKN</sequence>